<comment type="caution">
    <text evidence="1">The sequence shown here is derived from an EMBL/GenBank/DDBJ whole genome shotgun (WGS) entry which is preliminary data.</text>
</comment>
<reference evidence="1 2" key="1">
    <citation type="submission" date="2021-03" db="EMBL/GenBank/DDBJ databases">
        <title>Sequencing the genomes of 1000 actinobacteria strains.</title>
        <authorList>
            <person name="Klenk H.-P."/>
        </authorList>
    </citation>
    <scope>NUCLEOTIDE SEQUENCE [LARGE SCALE GENOMIC DNA]</scope>
    <source>
        <strain evidence="1 2">DSM 18824</strain>
    </source>
</reference>
<sequence length="46" mass="4850">MPEASTSSQSSVVQAARLTVTDDGGLCCDRDSELALDLTWAQGAHR</sequence>
<name>A0ABS4UFW8_9ACTN</name>
<organism evidence="1 2">
    <name type="scientific">Kribbella aluminosa</name>
    <dbReference type="NCBI Taxonomy" id="416017"/>
    <lineage>
        <taxon>Bacteria</taxon>
        <taxon>Bacillati</taxon>
        <taxon>Actinomycetota</taxon>
        <taxon>Actinomycetes</taxon>
        <taxon>Propionibacteriales</taxon>
        <taxon>Kribbellaceae</taxon>
        <taxon>Kribbella</taxon>
    </lineage>
</organism>
<keyword evidence="2" id="KW-1185">Reference proteome</keyword>
<gene>
    <name evidence="1" type="ORF">JOF29_001625</name>
</gene>
<dbReference type="Proteomes" id="UP000755585">
    <property type="component" value="Unassembled WGS sequence"/>
</dbReference>
<protein>
    <submittedName>
        <fullName evidence="1">Uncharacterized protein</fullName>
    </submittedName>
</protein>
<evidence type="ECO:0000313" key="2">
    <source>
        <dbReference type="Proteomes" id="UP000755585"/>
    </source>
</evidence>
<proteinExistence type="predicted"/>
<accession>A0ABS4UFW8</accession>
<dbReference type="EMBL" id="JAGINT010000001">
    <property type="protein sequence ID" value="MBP2350542.1"/>
    <property type="molecule type" value="Genomic_DNA"/>
</dbReference>
<dbReference type="RefSeq" id="WP_209693585.1">
    <property type="nucleotide sequence ID" value="NZ_BAAAVU010000011.1"/>
</dbReference>
<evidence type="ECO:0000313" key="1">
    <source>
        <dbReference type="EMBL" id="MBP2350542.1"/>
    </source>
</evidence>